<evidence type="ECO:0000313" key="3">
    <source>
        <dbReference type="Proteomes" id="UP001152747"/>
    </source>
</evidence>
<keyword evidence="3" id="KW-1185">Reference proteome</keyword>
<organism evidence="2 3">
    <name type="scientific">Caenorhabditis angaria</name>
    <dbReference type="NCBI Taxonomy" id="860376"/>
    <lineage>
        <taxon>Eukaryota</taxon>
        <taxon>Metazoa</taxon>
        <taxon>Ecdysozoa</taxon>
        <taxon>Nematoda</taxon>
        <taxon>Chromadorea</taxon>
        <taxon>Rhabditida</taxon>
        <taxon>Rhabditina</taxon>
        <taxon>Rhabditomorpha</taxon>
        <taxon>Rhabditoidea</taxon>
        <taxon>Rhabditidae</taxon>
        <taxon>Peloderinae</taxon>
        <taxon>Caenorhabditis</taxon>
    </lineage>
</organism>
<proteinExistence type="predicted"/>
<keyword evidence="1" id="KW-0812">Transmembrane</keyword>
<protein>
    <submittedName>
        <fullName evidence="2">Uncharacterized protein</fullName>
    </submittedName>
</protein>
<reference evidence="2" key="1">
    <citation type="submission" date="2022-11" db="EMBL/GenBank/DDBJ databases">
        <authorList>
            <person name="Kikuchi T."/>
        </authorList>
    </citation>
    <scope>NUCLEOTIDE SEQUENCE</scope>
    <source>
        <strain evidence="2">PS1010</strain>
    </source>
</reference>
<comment type="caution">
    <text evidence="2">The sequence shown here is derived from an EMBL/GenBank/DDBJ whole genome shotgun (WGS) entry which is preliminary data.</text>
</comment>
<dbReference type="EMBL" id="CANHGI010000006">
    <property type="protein sequence ID" value="CAI5456562.1"/>
    <property type="molecule type" value="Genomic_DNA"/>
</dbReference>
<name>A0A9P1J4I0_9PELO</name>
<sequence length="67" mass="7928">MQTNDAELDSLHHKHGKRLIESFLKSMNRMIEGESTIFNSLILAVLVYGIIELIRYLFRHNRQRGSW</sequence>
<keyword evidence="1" id="KW-1133">Transmembrane helix</keyword>
<evidence type="ECO:0000256" key="1">
    <source>
        <dbReference type="SAM" id="Phobius"/>
    </source>
</evidence>
<keyword evidence="1" id="KW-0472">Membrane</keyword>
<dbReference type="AlphaFoldDB" id="A0A9P1J4I0"/>
<gene>
    <name evidence="2" type="ORF">CAMP_LOCUS19199</name>
</gene>
<dbReference type="Proteomes" id="UP001152747">
    <property type="component" value="Unassembled WGS sequence"/>
</dbReference>
<evidence type="ECO:0000313" key="2">
    <source>
        <dbReference type="EMBL" id="CAI5456562.1"/>
    </source>
</evidence>
<feature type="transmembrane region" description="Helical" evidence="1">
    <location>
        <begin position="37"/>
        <end position="58"/>
    </location>
</feature>
<accession>A0A9P1J4I0</accession>